<dbReference type="KEGG" id="sus:Acid_6575"/>
<dbReference type="OrthoDB" id="122529at2"/>
<accession>Q01S73</accession>
<proteinExistence type="predicted"/>
<sequence precursor="true">MNRMTGLAVLAATLLAQPRPNFNGVWKLNESLSGTTASGPREIVWKIEHTDPRFKYAASGSRGYMPFTESYEFTTDGRAPADASKVAVVAVWEGEALVMRYVKDGKELARIQLRIAGGGKQMTRDGAMGSVKIHEVYDRQ</sequence>
<name>Q01S73_SOLUE</name>
<evidence type="ECO:0008006" key="2">
    <source>
        <dbReference type="Google" id="ProtNLM"/>
    </source>
</evidence>
<protein>
    <recommendedName>
        <fullName evidence="2">Lipocalin-like domain-containing protein</fullName>
    </recommendedName>
</protein>
<reference evidence="1" key="1">
    <citation type="submission" date="2006-10" db="EMBL/GenBank/DDBJ databases">
        <title>Complete sequence of Solibacter usitatus Ellin6076.</title>
        <authorList>
            <consortium name="US DOE Joint Genome Institute"/>
            <person name="Copeland A."/>
            <person name="Lucas S."/>
            <person name="Lapidus A."/>
            <person name="Barry K."/>
            <person name="Detter J.C."/>
            <person name="Glavina del Rio T."/>
            <person name="Hammon N."/>
            <person name="Israni S."/>
            <person name="Dalin E."/>
            <person name="Tice H."/>
            <person name="Pitluck S."/>
            <person name="Thompson L.S."/>
            <person name="Brettin T."/>
            <person name="Bruce D."/>
            <person name="Han C."/>
            <person name="Tapia R."/>
            <person name="Gilna P."/>
            <person name="Schmutz J."/>
            <person name="Larimer F."/>
            <person name="Land M."/>
            <person name="Hauser L."/>
            <person name="Kyrpides N."/>
            <person name="Mikhailova N."/>
            <person name="Janssen P.H."/>
            <person name="Kuske C.R."/>
            <person name="Richardson P."/>
        </authorList>
    </citation>
    <scope>NUCLEOTIDE SEQUENCE</scope>
    <source>
        <strain evidence="1">Ellin6076</strain>
    </source>
</reference>
<organism evidence="1">
    <name type="scientific">Solibacter usitatus (strain Ellin6076)</name>
    <dbReference type="NCBI Taxonomy" id="234267"/>
    <lineage>
        <taxon>Bacteria</taxon>
        <taxon>Pseudomonadati</taxon>
        <taxon>Acidobacteriota</taxon>
        <taxon>Terriglobia</taxon>
        <taxon>Bryobacterales</taxon>
        <taxon>Solibacteraceae</taxon>
        <taxon>Candidatus Solibacter</taxon>
    </lineage>
</organism>
<evidence type="ECO:0000313" key="1">
    <source>
        <dbReference type="EMBL" id="ABJ87497.1"/>
    </source>
</evidence>
<dbReference type="AlphaFoldDB" id="Q01S73"/>
<dbReference type="InParanoid" id="Q01S73"/>
<dbReference type="STRING" id="234267.Acid_6575"/>
<gene>
    <name evidence="1" type="ordered locus">Acid_6575</name>
</gene>
<dbReference type="EMBL" id="CP000473">
    <property type="protein sequence ID" value="ABJ87497.1"/>
    <property type="molecule type" value="Genomic_DNA"/>
</dbReference>
<dbReference type="HOGENOM" id="CLU_1833899_0_0_0"/>